<evidence type="ECO:0000313" key="2">
    <source>
        <dbReference type="EMBL" id="KAG7171952.1"/>
    </source>
</evidence>
<organism evidence="2 3">
    <name type="scientific">Homarus americanus</name>
    <name type="common">American lobster</name>
    <dbReference type="NCBI Taxonomy" id="6706"/>
    <lineage>
        <taxon>Eukaryota</taxon>
        <taxon>Metazoa</taxon>
        <taxon>Ecdysozoa</taxon>
        <taxon>Arthropoda</taxon>
        <taxon>Crustacea</taxon>
        <taxon>Multicrustacea</taxon>
        <taxon>Malacostraca</taxon>
        <taxon>Eumalacostraca</taxon>
        <taxon>Eucarida</taxon>
        <taxon>Decapoda</taxon>
        <taxon>Pleocyemata</taxon>
        <taxon>Astacidea</taxon>
        <taxon>Nephropoidea</taxon>
        <taxon>Nephropidae</taxon>
        <taxon>Homarus</taxon>
    </lineage>
</organism>
<keyword evidence="3" id="KW-1185">Reference proteome</keyword>
<proteinExistence type="predicted"/>
<sequence>MWKLQKRKLQEKLTMTPIQEPDTYTSIVDMGLIWRLAAPTTEDREKGDSTKYTWGDYRKKVVRTVLTRRKNAEQIICVNDPYDQRWIIKDSEHMLRQKSASVSNIYMKSEDKFPAINDFHLPLGKAENKIRLQVFLQVGFQSTADTSAVEIFFCIGPWEKKNCTGQPAPQFACSRAEADTAMLFIYSVLRSEGYTEAVILVTEDIDNYVQAAFVAQQISGILCLKRKTQFITSRSLCDEEMAACIIPLNVLTGCDHNSGFYGTSKKLAVDRILSSKGASDLLASCGTELPAPKEVLDDVEKFVIRYIYCDGRNTTLGEVRAAKWWAQKNTVRLAPDSNSLHLHLKRTNYLSFLVKHPNLQLHPSPIGHEWHLLDGLCLPVRYTQPPLPTSIPLPLNPDDKDMDTDSESDNGDAADSDRDSNGSSGVKQ</sequence>
<comment type="caution">
    <text evidence="2">The sequence shown here is derived from an EMBL/GenBank/DDBJ whole genome shotgun (WGS) entry which is preliminary data.</text>
</comment>
<protein>
    <submittedName>
        <fullName evidence="2">Uncharacterized protein</fullName>
    </submittedName>
</protein>
<feature type="compositionally biased region" description="Acidic residues" evidence="1">
    <location>
        <begin position="400"/>
        <end position="414"/>
    </location>
</feature>
<evidence type="ECO:0000313" key="3">
    <source>
        <dbReference type="Proteomes" id="UP000747542"/>
    </source>
</evidence>
<accession>A0A8J5N2B1</accession>
<name>A0A8J5N2B1_HOMAM</name>
<dbReference type="AlphaFoldDB" id="A0A8J5N2B1"/>
<dbReference type="Proteomes" id="UP000747542">
    <property type="component" value="Unassembled WGS sequence"/>
</dbReference>
<evidence type="ECO:0000256" key="1">
    <source>
        <dbReference type="SAM" id="MobiDB-lite"/>
    </source>
</evidence>
<reference evidence="2" key="1">
    <citation type="journal article" date="2021" name="Sci. Adv.">
        <title>The American lobster genome reveals insights on longevity, neural, and immune adaptations.</title>
        <authorList>
            <person name="Polinski J.M."/>
            <person name="Zimin A.V."/>
            <person name="Clark K.F."/>
            <person name="Kohn A.B."/>
            <person name="Sadowski N."/>
            <person name="Timp W."/>
            <person name="Ptitsyn A."/>
            <person name="Khanna P."/>
            <person name="Romanova D.Y."/>
            <person name="Williams P."/>
            <person name="Greenwood S.J."/>
            <person name="Moroz L.L."/>
            <person name="Walt D.R."/>
            <person name="Bodnar A.G."/>
        </authorList>
    </citation>
    <scope>NUCLEOTIDE SEQUENCE</scope>
    <source>
        <strain evidence="2">GMGI-L3</strain>
    </source>
</reference>
<feature type="region of interest" description="Disordered" evidence="1">
    <location>
        <begin position="388"/>
        <end position="428"/>
    </location>
</feature>
<dbReference type="EMBL" id="JAHLQT010011632">
    <property type="protein sequence ID" value="KAG7171952.1"/>
    <property type="molecule type" value="Genomic_DNA"/>
</dbReference>
<gene>
    <name evidence="2" type="ORF">Hamer_G000901</name>
</gene>